<reference evidence="1" key="2">
    <citation type="submission" date="2023-01" db="EMBL/GenBank/DDBJ databases">
        <authorList>
            <person name="Sun Q."/>
            <person name="Evtushenko L."/>
        </authorList>
    </citation>
    <scope>NUCLEOTIDE SEQUENCE</scope>
    <source>
        <strain evidence="1">VKM Ac-1940</strain>
    </source>
</reference>
<sequence>MSAATLDSLPTHEEAAAHAAEMMTQAVAAGVVAAGHPAIQSGGWMWQRAYRDASLKAERAAAAEATDGLTAASAGVVDPEGFWASDRREIQHLMAQARRFKLSPWAMLGGTLGRAAASIPYDIPFRSFLGRRPVNLLLAVVGSTGGGKTATENAVAEIFDFGRDLGYAHEVGSGEAIASLFGHIATRDDKELDVKRGDLIWRSADHMARVIFDEVGRLNAVQARQGATVLEYLKSGESGAPLGRKLAAGDGIEIPPNAYRLVATLNVQPARAHLIMSADEAAGGLPGRMLWLDSEYAPFVGLRRDGRYPERMRLGRPDWRGIETIEATGDMEAEFDRQRDLSLAGALDPMESHSAMLRAKVAACLMAMAGRAALVDEDWDLAGLVIEHSRRTRRKVLRAIAQADQEAAGAGDVLREQTVLAQMRKKRAQGMTMGAARKSLGAYQRTLWDGLLATGAAESW</sequence>
<reference evidence="1" key="1">
    <citation type="journal article" date="2014" name="Int. J. Syst. Evol. Microbiol.">
        <title>Complete genome sequence of Corynebacterium casei LMG S-19264T (=DSM 44701T), isolated from a smear-ripened cheese.</title>
        <authorList>
            <consortium name="US DOE Joint Genome Institute (JGI-PGF)"/>
            <person name="Walter F."/>
            <person name="Albersmeier A."/>
            <person name="Kalinowski J."/>
            <person name="Ruckert C."/>
        </authorList>
    </citation>
    <scope>NUCLEOTIDE SEQUENCE</scope>
    <source>
        <strain evidence="1">VKM Ac-1940</strain>
    </source>
</reference>
<name>A0A9W6M6K3_9MICO</name>
<gene>
    <name evidence="1" type="ORF">GCM10017591_20340</name>
</gene>
<dbReference type="RefSeq" id="WP_204963582.1">
    <property type="nucleotide sequence ID" value="NZ_BAAAUR010000001.1"/>
</dbReference>
<dbReference type="Proteomes" id="UP001142291">
    <property type="component" value="Unassembled WGS sequence"/>
</dbReference>
<dbReference type="EMBL" id="BSER01000009">
    <property type="protein sequence ID" value="GLJ95971.1"/>
    <property type="molecule type" value="Genomic_DNA"/>
</dbReference>
<organism evidence="1 2">
    <name type="scientific">Microbacterium dextranolyticum</name>
    <dbReference type="NCBI Taxonomy" id="36806"/>
    <lineage>
        <taxon>Bacteria</taxon>
        <taxon>Bacillati</taxon>
        <taxon>Actinomycetota</taxon>
        <taxon>Actinomycetes</taxon>
        <taxon>Micrococcales</taxon>
        <taxon>Microbacteriaceae</taxon>
        <taxon>Microbacterium</taxon>
    </lineage>
</organism>
<comment type="caution">
    <text evidence="1">The sequence shown here is derived from an EMBL/GenBank/DDBJ whole genome shotgun (WGS) entry which is preliminary data.</text>
</comment>
<protein>
    <submittedName>
        <fullName evidence="1">Uncharacterized protein</fullName>
    </submittedName>
</protein>
<dbReference type="AlphaFoldDB" id="A0A9W6M6K3"/>
<evidence type="ECO:0000313" key="2">
    <source>
        <dbReference type="Proteomes" id="UP001142291"/>
    </source>
</evidence>
<evidence type="ECO:0000313" key="1">
    <source>
        <dbReference type="EMBL" id="GLJ95971.1"/>
    </source>
</evidence>
<keyword evidence="2" id="KW-1185">Reference proteome</keyword>
<accession>A0A9W6M6K3</accession>
<proteinExistence type="predicted"/>